<evidence type="ECO:0000313" key="5">
    <source>
        <dbReference type="RefSeq" id="XP_030382990.1"/>
    </source>
</evidence>
<proteinExistence type="predicted"/>
<feature type="region of interest" description="Disordered" evidence="3">
    <location>
        <begin position="1"/>
        <end position="23"/>
    </location>
</feature>
<dbReference type="GeneID" id="115630527"/>
<reference evidence="5" key="1">
    <citation type="submission" date="2025-08" db="UniProtKB">
        <authorList>
            <consortium name="RefSeq"/>
        </authorList>
    </citation>
    <scope>IDENTIFICATION</scope>
    <source>
        <strain evidence="5">11010-0011.00</strain>
        <tissue evidence="5">Whole body</tissue>
    </source>
</reference>
<dbReference type="GO" id="GO:0060271">
    <property type="term" value="P:cilium assembly"/>
    <property type="evidence" value="ECO:0007669"/>
    <property type="project" value="TreeGrafter"/>
</dbReference>
<dbReference type="Proteomes" id="UP000504634">
    <property type="component" value="Unplaced"/>
</dbReference>
<dbReference type="InterPro" id="IPR052628">
    <property type="entry name" value="CFAP70"/>
</dbReference>
<feature type="compositionally biased region" description="Polar residues" evidence="3">
    <location>
        <begin position="1"/>
        <end position="11"/>
    </location>
</feature>
<dbReference type="OrthoDB" id="10262375at2759"/>
<dbReference type="InterPro" id="IPR019734">
    <property type="entry name" value="TPR_rpt"/>
</dbReference>
<accession>A0A6J2U4X6</accession>
<dbReference type="Gene3D" id="1.25.40.10">
    <property type="entry name" value="Tetratricopeptide repeat domain"/>
    <property type="match status" value="1"/>
</dbReference>
<dbReference type="GO" id="GO:0003341">
    <property type="term" value="P:cilium movement"/>
    <property type="evidence" value="ECO:0007669"/>
    <property type="project" value="TreeGrafter"/>
</dbReference>
<dbReference type="SUPFAM" id="SSF48452">
    <property type="entry name" value="TPR-like"/>
    <property type="match status" value="1"/>
</dbReference>
<dbReference type="PANTHER" id="PTHR44314">
    <property type="entry name" value="CILIA- AND FLAGELLA-ASSOCIATED PROTEIN 70"/>
    <property type="match status" value="1"/>
</dbReference>
<feature type="region of interest" description="Disordered" evidence="3">
    <location>
        <begin position="161"/>
        <end position="182"/>
    </location>
</feature>
<dbReference type="GO" id="GO:0031514">
    <property type="term" value="C:motile cilium"/>
    <property type="evidence" value="ECO:0007669"/>
    <property type="project" value="TreeGrafter"/>
</dbReference>
<dbReference type="AlphaFoldDB" id="A0A6J2U4X6"/>
<organism evidence="4 5">
    <name type="scientific">Drosophila lebanonensis</name>
    <name type="common">Fruit fly</name>
    <name type="synonym">Scaptodrosophila lebanonensis</name>
    <dbReference type="NCBI Taxonomy" id="7225"/>
    <lineage>
        <taxon>Eukaryota</taxon>
        <taxon>Metazoa</taxon>
        <taxon>Ecdysozoa</taxon>
        <taxon>Arthropoda</taxon>
        <taxon>Hexapoda</taxon>
        <taxon>Insecta</taxon>
        <taxon>Pterygota</taxon>
        <taxon>Neoptera</taxon>
        <taxon>Endopterygota</taxon>
        <taxon>Diptera</taxon>
        <taxon>Brachycera</taxon>
        <taxon>Muscomorpha</taxon>
        <taxon>Ephydroidea</taxon>
        <taxon>Drosophilidae</taxon>
        <taxon>Scaptodrosophila</taxon>
    </lineage>
</organism>
<name>A0A6J2U4X6_DROLE</name>
<keyword evidence="2" id="KW-0802">TPR repeat</keyword>
<sequence length="1081" mass="125553">MDTISASTASNGRRATLKRTTRRIRKRSLASRAQISTLALSLSTTPRKAAQRVFLYIQLNEVIKLPETPYSLEMHLYQSKNTLQKMQERYTTETIIYQNEFDMKKPVFALGILQDSIDDMNTFSDNPLIITLYQRIPRHRKGELKTIADMKIEPSTKFKREVPSEIGDSVDRKSAEPQTRETISSAMEPGIIKELLTEVSMSTSAVLKEAVDDEGGEGELAPFVNERLELISRGHCDLLKLFHRKRFISNMDVLLYPQYQYKLESLTAEKITTTTIWHMYSILPMLKKFTFTNLAFITLESIYNAPMDMHDRAASLGICLSFRSTQPDENGSYKVVPFCNYYGFTSNIISDQSTNVVWETIKRDCNLTDTFSFNQMDTGSRIKLPRLFNHLLYTENVDFKIPDIDPVLDLALVNNSLHRYVIDSEMRAILEAAVVHNHFELLVQVYNESPQTIIYEGTINLSVFGYPNVNSVRFATVLTPVVSRSSKQKSRGPSLLPSLTYPMFTIIKICFFQPIAKYNEPLDVFNESEMKYAKLRRCFDIEFLKEEDDRDIAKELYRAFDDLISDIIATIVKRDIHDITQRRDYFCCQLGNLINLLLKICGADFNVRMRTKTNIEFREMLTHMYKELVQRMYDLLMACGRESLSNCIVNYEAEQVRLIRMLEEYRFMQIVGDTDMAQLAFEELKVNSTNKMIFEFYLFLNDVETLNFESASKYLVQAKDNEWEGDYFASLLKLYIDYQMEMESEELAGEAYANLIEQLRIFTTKNSLDQDAWILLYCYYKNNQYMPGMEYTRWKYENLYDIPRKNMSLAPRSFFELYMPIDCELKTPRAIKFYKIFKLFARLGAYGFAEVVFAEVANDCPAVEAYLVTTTLKMLQGHIDNTFKVRTFPTDNSIRGKMLRYYLAHINGSVEYARGRYDEAINQYKQLLSITEPDILLNFYLSLSRLGQLSFNRGDYPLAKKAFAMCLGLDGWEKQFSANYGMGRSLYYMNQLEDAIEYLANCTHAEYFVPDVWGYLAVINLRLNKTKRALDCWKMAKQYPEMAIADSIYDELNKIKFSDISLLVDDDGNEDEFMGKMDFGI</sequence>
<protein>
    <submittedName>
        <fullName evidence="5">Uncharacterized protein LOC115630527</fullName>
    </submittedName>
</protein>
<evidence type="ECO:0000313" key="4">
    <source>
        <dbReference type="Proteomes" id="UP000504634"/>
    </source>
</evidence>
<keyword evidence="4" id="KW-1185">Reference proteome</keyword>
<gene>
    <name evidence="5" type="primary">LOC115630527</name>
</gene>
<dbReference type="GO" id="GO:0070062">
    <property type="term" value="C:extracellular exosome"/>
    <property type="evidence" value="ECO:0007669"/>
    <property type="project" value="TreeGrafter"/>
</dbReference>
<evidence type="ECO:0000256" key="2">
    <source>
        <dbReference type="ARBA" id="ARBA00022803"/>
    </source>
</evidence>
<evidence type="ECO:0000256" key="1">
    <source>
        <dbReference type="ARBA" id="ARBA00022737"/>
    </source>
</evidence>
<dbReference type="RefSeq" id="XP_030382990.1">
    <property type="nucleotide sequence ID" value="XM_030527130.1"/>
</dbReference>
<evidence type="ECO:0000256" key="3">
    <source>
        <dbReference type="SAM" id="MobiDB-lite"/>
    </source>
</evidence>
<feature type="compositionally biased region" description="Basic and acidic residues" evidence="3">
    <location>
        <begin position="161"/>
        <end position="179"/>
    </location>
</feature>
<dbReference type="SMART" id="SM00028">
    <property type="entry name" value="TPR"/>
    <property type="match status" value="4"/>
</dbReference>
<keyword evidence="1" id="KW-0677">Repeat</keyword>
<dbReference type="PANTHER" id="PTHR44314:SF1">
    <property type="entry name" value="CILIA- AND FLAGELLA-ASSOCIATED PROTEIN 70"/>
    <property type="match status" value="1"/>
</dbReference>
<dbReference type="InterPro" id="IPR011990">
    <property type="entry name" value="TPR-like_helical_dom_sf"/>
</dbReference>